<keyword evidence="2" id="KW-1185">Reference proteome</keyword>
<proteinExistence type="predicted"/>
<dbReference type="SUPFAM" id="SSF54427">
    <property type="entry name" value="NTF2-like"/>
    <property type="match status" value="1"/>
</dbReference>
<dbReference type="RefSeq" id="WP_023067393.1">
    <property type="nucleotide sequence ID" value="NZ_AUZM01000037.1"/>
</dbReference>
<dbReference type="Pfam" id="PF07366">
    <property type="entry name" value="SnoaL"/>
    <property type="match status" value="1"/>
</dbReference>
<dbReference type="Proteomes" id="UP000017127">
    <property type="component" value="Unassembled WGS sequence"/>
</dbReference>
<comment type="caution">
    <text evidence="1">The sequence shown here is derived from an EMBL/GenBank/DDBJ whole genome shotgun (WGS) entry which is preliminary data.</text>
</comment>
<dbReference type="InterPro" id="IPR032710">
    <property type="entry name" value="NTF2-like_dom_sf"/>
</dbReference>
<dbReference type="InterPro" id="IPR009959">
    <property type="entry name" value="Cyclase_SnoaL-like"/>
</dbReference>
<evidence type="ECO:0000313" key="2">
    <source>
        <dbReference type="Proteomes" id="UP000017127"/>
    </source>
</evidence>
<organism evidence="1 2">
    <name type="scientific">Lyngbya aestuarii BL J</name>
    <dbReference type="NCBI Taxonomy" id="1348334"/>
    <lineage>
        <taxon>Bacteria</taxon>
        <taxon>Bacillati</taxon>
        <taxon>Cyanobacteriota</taxon>
        <taxon>Cyanophyceae</taxon>
        <taxon>Oscillatoriophycideae</taxon>
        <taxon>Oscillatoriales</taxon>
        <taxon>Microcoleaceae</taxon>
        <taxon>Lyngbya</taxon>
    </lineage>
</organism>
<dbReference type="EMBL" id="AUZM01000037">
    <property type="protein sequence ID" value="ERT06429.1"/>
    <property type="molecule type" value="Genomic_DNA"/>
</dbReference>
<sequence length="136" mass="15910">MTSMTSTAELERLSTRVVSEAIVRRFWNRVWNAGQLEIFKELVTENCLFYCGGNAIETQSKMINLIKQFRKEIKNFEFIIEDLFAYNQKVVTRWRIQGINNGFSEESYKGEPIELTGITIFELEGNKIKKGWLEKS</sequence>
<dbReference type="Gene3D" id="3.10.450.50">
    <property type="match status" value="1"/>
</dbReference>
<accession>U7QER8</accession>
<reference evidence="1 2" key="1">
    <citation type="journal article" date="2013" name="Front. Microbiol.">
        <title>Comparative genomic analyses of the cyanobacterium, Lyngbya aestuarii BL J, a powerful hydrogen producer.</title>
        <authorList>
            <person name="Kothari A."/>
            <person name="Vaughn M."/>
            <person name="Garcia-Pichel F."/>
        </authorList>
    </citation>
    <scope>NUCLEOTIDE SEQUENCE [LARGE SCALE GENOMIC DNA]</scope>
    <source>
        <strain evidence="1 2">BL J</strain>
    </source>
</reference>
<dbReference type="AlphaFoldDB" id="U7QER8"/>
<dbReference type="OrthoDB" id="9182871at2"/>
<gene>
    <name evidence="1" type="ORF">M595_3627</name>
</gene>
<evidence type="ECO:0000313" key="1">
    <source>
        <dbReference type="EMBL" id="ERT06429.1"/>
    </source>
</evidence>
<dbReference type="GO" id="GO:0030638">
    <property type="term" value="P:polyketide metabolic process"/>
    <property type="evidence" value="ECO:0007669"/>
    <property type="project" value="InterPro"/>
</dbReference>
<protein>
    <submittedName>
        <fullName evidence="1">SnoaL-like polyketide cyclase family protein</fullName>
    </submittedName>
</protein>
<name>U7QER8_9CYAN</name>